<keyword evidence="7" id="KW-0406">Ion transport</keyword>
<dbReference type="Gene3D" id="1.20.1250.20">
    <property type="entry name" value="MFS general substrate transporter like domains"/>
    <property type="match status" value="1"/>
</dbReference>
<feature type="transmembrane region" description="Helical" evidence="7">
    <location>
        <begin position="206"/>
        <end position="224"/>
    </location>
</feature>
<evidence type="ECO:0000256" key="3">
    <source>
        <dbReference type="ARBA" id="ARBA00022448"/>
    </source>
</evidence>
<comment type="function">
    <text evidence="7">May be involved in iron transport and iron homeostasis.</text>
</comment>
<feature type="transmembrane region" description="Helical" evidence="7">
    <location>
        <begin position="114"/>
        <end position="134"/>
    </location>
</feature>
<dbReference type="EMBL" id="MU863642">
    <property type="protein sequence ID" value="KAK4100332.1"/>
    <property type="molecule type" value="Genomic_DNA"/>
</dbReference>
<feature type="transmembrane region" description="Helical" evidence="7">
    <location>
        <begin position="71"/>
        <end position="93"/>
    </location>
</feature>
<dbReference type="Proteomes" id="UP001305647">
    <property type="component" value="Unassembled WGS sequence"/>
</dbReference>
<evidence type="ECO:0000256" key="8">
    <source>
        <dbReference type="SAM" id="MobiDB-lite"/>
    </source>
</evidence>
<evidence type="ECO:0000256" key="7">
    <source>
        <dbReference type="RuleBase" id="RU365065"/>
    </source>
</evidence>
<keyword evidence="4 7" id="KW-0812">Transmembrane</keyword>
<dbReference type="SUPFAM" id="SSF103473">
    <property type="entry name" value="MFS general substrate transporter"/>
    <property type="match status" value="1"/>
</dbReference>
<gene>
    <name evidence="9" type="ORF">N658DRAFT_508048</name>
</gene>
<evidence type="ECO:0000313" key="9">
    <source>
        <dbReference type="EMBL" id="KAK4100332.1"/>
    </source>
</evidence>
<protein>
    <recommendedName>
        <fullName evidence="7">Solute carrier family 40 member</fullName>
    </recommendedName>
</protein>
<feature type="transmembrane region" description="Helical" evidence="7">
    <location>
        <begin position="367"/>
        <end position="389"/>
    </location>
</feature>
<sequence length="503" mass="55506">MMDHGRPSWASNDEEDDDDRTPLLSPSEPSSQVPAWIARRLYVSHFLSTWNSRVFEFGAVLYLAQIFPGTLLLMSVYALTRGLAAILFAPVVGQYVDTGNRLQVVRVSIVSQRLVVAASCGIFYGLAVGLPLGHGGDTGMLVLLCFLACIEKLASIMNMVAVEKDWVSILNLTRSQEPPFMTFQVVVVAAKNHPALMTMNAQMRRIDLFCNLFGPLSIAMVDGFSTKVSILVNLAMNVASVVVEYFAIARVYNEVPQLREPKGGQHPGPVDMHTGRIGLWRLIQGLSSKTAEDFRVYFRHRAFLASFAGALLYFTVLSFASQMVTYLLSVGYSAAQVGLARTLSVAFEVLSTWVAPWLMGRVGPVRAGLWLSSWQLTTLVAGATLFWMFNDRPVVSASSLMAGTILSRLGLRGFDLCVQIIVQEEVEAEMRGAFSSVEAAWQNAFELLSFASTIVFSRPEQFKWPSLISVAAVASAWAAYTVFVYIRRGHLLHALRRPAWGPW</sequence>
<comment type="similarity">
    <text evidence="2 7">Belongs to the ferroportin (FP) (TC 2.A.100) family. SLC40A subfamily.</text>
</comment>
<feature type="transmembrane region" description="Helical" evidence="7">
    <location>
        <begin position="230"/>
        <end position="252"/>
    </location>
</feature>
<dbReference type="InterPro" id="IPR036259">
    <property type="entry name" value="MFS_trans_sf"/>
</dbReference>
<keyword evidence="6 7" id="KW-0472">Membrane</keyword>
<dbReference type="Pfam" id="PF06963">
    <property type="entry name" value="FPN1"/>
    <property type="match status" value="2"/>
</dbReference>
<evidence type="ECO:0000256" key="6">
    <source>
        <dbReference type="ARBA" id="ARBA00023136"/>
    </source>
</evidence>
<dbReference type="InterPro" id="IPR009716">
    <property type="entry name" value="Ferroportin-1"/>
</dbReference>
<dbReference type="PANTHER" id="PTHR11660">
    <property type="entry name" value="SOLUTE CARRIER FAMILY 40 MEMBER"/>
    <property type="match status" value="1"/>
</dbReference>
<feature type="region of interest" description="Disordered" evidence="8">
    <location>
        <begin position="1"/>
        <end position="30"/>
    </location>
</feature>
<reference evidence="9" key="2">
    <citation type="submission" date="2023-05" db="EMBL/GenBank/DDBJ databases">
        <authorList>
            <consortium name="Lawrence Berkeley National Laboratory"/>
            <person name="Steindorff A."/>
            <person name="Hensen N."/>
            <person name="Bonometti L."/>
            <person name="Westerberg I."/>
            <person name="Brannstrom I.O."/>
            <person name="Guillou S."/>
            <person name="Cros-Aarteil S."/>
            <person name="Calhoun S."/>
            <person name="Haridas S."/>
            <person name="Kuo A."/>
            <person name="Mondo S."/>
            <person name="Pangilinan J."/>
            <person name="Riley R."/>
            <person name="Labutti K."/>
            <person name="Andreopoulos B."/>
            <person name="Lipzen A."/>
            <person name="Chen C."/>
            <person name="Yanf M."/>
            <person name="Daum C."/>
            <person name="Ng V."/>
            <person name="Clum A."/>
            <person name="Ohm R."/>
            <person name="Martin F."/>
            <person name="Silar P."/>
            <person name="Natvig D."/>
            <person name="Lalanne C."/>
            <person name="Gautier V."/>
            <person name="Ament-Velasquez S.L."/>
            <person name="Kruys A."/>
            <person name="Hutchinson M.I."/>
            <person name="Powell A.J."/>
            <person name="Barry K."/>
            <person name="Miller A.N."/>
            <person name="Grigoriev I.V."/>
            <person name="Debuchy R."/>
            <person name="Gladieux P."/>
            <person name="Thoren M.H."/>
            <person name="Johannesson H."/>
        </authorList>
    </citation>
    <scope>NUCLEOTIDE SEQUENCE</scope>
    <source>
        <strain evidence="9">CBS 757.83</strain>
    </source>
</reference>
<comment type="subcellular location">
    <subcellularLocation>
        <location evidence="1 7">Membrane</location>
        <topology evidence="1 7">Multi-pass membrane protein</topology>
    </subcellularLocation>
</comment>
<name>A0AAN6T185_9PEZI</name>
<accession>A0AAN6T185</accession>
<feature type="transmembrane region" description="Helical" evidence="7">
    <location>
        <begin position="302"/>
        <end position="328"/>
    </location>
</feature>
<proteinExistence type="inferred from homology"/>
<keyword evidence="10" id="KW-1185">Reference proteome</keyword>
<organism evidence="9 10">
    <name type="scientific">Parathielavia hyrcaniae</name>
    <dbReference type="NCBI Taxonomy" id="113614"/>
    <lineage>
        <taxon>Eukaryota</taxon>
        <taxon>Fungi</taxon>
        <taxon>Dikarya</taxon>
        <taxon>Ascomycota</taxon>
        <taxon>Pezizomycotina</taxon>
        <taxon>Sordariomycetes</taxon>
        <taxon>Sordariomycetidae</taxon>
        <taxon>Sordariales</taxon>
        <taxon>Chaetomiaceae</taxon>
        <taxon>Parathielavia</taxon>
    </lineage>
</organism>
<comment type="caution">
    <text evidence="9">The sequence shown here is derived from an EMBL/GenBank/DDBJ whole genome shotgun (WGS) entry which is preliminary data.</text>
</comment>
<evidence type="ECO:0000256" key="2">
    <source>
        <dbReference type="ARBA" id="ARBA00006279"/>
    </source>
</evidence>
<evidence type="ECO:0000256" key="5">
    <source>
        <dbReference type="ARBA" id="ARBA00022989"/>
    </source>
</evidence>
<dbReference type="CDD" id="cd17480">
    <property type="entry name" value="MFS_SLC40A1_like"/>
    <property type="match status" value="1"/>
</dbReference>
<dbReference type="AlphaFoldDB" id="A0AAN6T185"/>
<evidence type="ECO:0000256" key="1">
    <source>
        <dbReference type="ARBA" id="ARBA00004141"/>
    </source>
</evidence>
<reference evidence="9" key="1">
    <citation type="journal article" date="2023" name="Mol. Phylogenet. Evol.">
        <title>Genome-scale phylogeny and comparative genomics of the fungal order Sordariales.</title>
        <authorList>
            <person name="Hensen N."/>
            <person name="Bonometti L."/>
            <person name="Westerberg I."/>
            <person name="Brannstrom I.O."/>
            <person name="Guillou S."/>
            <person name="Cros-Aarteil S."/>
            <person name="Calhoun S."/>
            <person name="Haridas S."/>
            <person name="Kuo A."/>
            <person name="Mondo S."/>
            <person name="Pangilinan J."/>
            <person name="Riley R."/>
            <person name="LaButti K."/>
            <person name="Andreopoulos B."/>
            <person name="Lipzen A."/>
            <person name="Chen C."/>
            <person name="Yan M."/>
            <person name="Daum C."/>
            <person name="Ng V."/>
            <person name="Clum A."/>
            <person name="Steindorff A."/>
            <person name="Ohm R.A."/>
            <person name="Martin F."/>
            <person name="Silar P."/>
            <person name="Natvig D.O."/>
            <person name="Lalanne C."/>
            <person name="Gautier V."/>
            <person name="Ament-Velasquez S.L."/>
            <person name="Kruys A."/>
            <person name="Hutchinson M.I."/>
            <person name="Powell A.J."/>
            <person name="Barry K."/>
            <person name="Miller A.N."/>
            <person name="Grigoriev I.V."/>
            <person name="Debuchy R."/>
            <person name="Gladieux P."/>
            <person name="Hiltunen Thoren M."/>
            <person name="Johannesson H."/>
        </authorList>
    </citation>
    <scope>NUCLEOTIDE SEQUENCE</scope>
    <source>
        <strain evidence="9">CBS 757.83</strain>
    </source>
</reference>
<dbReference type="PANTHER" id="PTHR11660:SF57">
    <property type="entry name" value="SOLUTE CARRIER FAMILY 40 MEMBER"/>
    <property type="match status" value="1"/>
</dbReference>
<feature type="transmembrane region" description="Helical" evidence="7">
    <location>
        <begin position="466"/>
        <end position="486"/>
    </location>
</feature>
<dbReference type="GO" id="GO:0005381">
    <property type="term" value="F:iron ion transmembrane transporter activity"/>
    <property type="evidence" value="ECO:0007669"/>
    <property type="project" value="UniProtKB-UniRule"/>
</dbReference>
<comment type="caution">
    <text evidence="7">Lacks conserved residue(s) required for the propagation of feature annotation.</text>
</comment>
<evidence type="ECO:0000256" key="4">
    <source>
        <dbReference type="ARBA" id="ARBA00022692"/>
    </source>
</evidence>
<feature type="transmembrane region" description="Helical" evidence="7">
    <location>
        <begin position="334"/>
        <end position="355"/>
    </location>
</feature>
<evidence type="ECO:0000313" key="10">
    <source>
        <dbReference type="Proteomes" id="UP001305647"/>
    </source>
</evidence>
<dbReference type="GO" id="GO:0016020">
    <property type="term" value="C:membrane"/>
    <property type="evidence" value="ECO:0007669"/>
    <property type="project" value="UniProtKB-SubCell"/>
</dbReference>
<keyword evidence="5 7" id="KW-1133">Transmembrane helix</keyword>
<feature type="transmembrane region" description="Helical" evidence="7">
    <location>
        <begin position="140"/>
        <end position="162"/>
    </location>
</feature>
<keyword evidence="3 7" id="KW-0813">Transport</keyword>